<comment type="caution">
    <text evidence="7">The sequence shown here is derived from an EMBL/GenBank/DDBJ whole genome shotgun (WGS) entry which is preliminary data.</text>
</comment>
<feature type="transmembrane region" description="Helical" evidence="6">
    <location>
        <begin position="220"/>
        <end position="236"/>
    </location>
</feature>
<evidence type="ECO:0000313" key="7">
    <source>
        <dbReference type="EMBL" id="TGJ75631.1"/>
    </source>
</evidence>
<feature type="transmembrane region" description="Helical" evidence="6">
    <location>
        <begin position="269"/>
        <end position="288"/>
    </location>
</feature>
<feature type="transmembrane region" description="Helical" evidence="6">
    <location>
        <begin position="145"/>
        <end position="162"/>
    </location>
</feature>
<proteinExistence type="predicted"/>
<feature type="transmembrane region" description="Helical" evidence="6">
    <location>
        <begin position="34"/>
        <end position="55"/>
    </location>
</feature>
<reference evidence="7 8" key="1">
    <citation type="submission" date="2019-04" db="EMBL/GenBank/DDBJ databases">
        <authorList>
            <person name="Poehlein A."/>
            <person name="Bengelsdorf F.R."/>
            <person name="Duerre P."/>
            <person name="Daniel R."/>
        </authorList>
    </citation>
    <scope>NUCLEOTIDE SEQUENCE [LARGE SCALE GENOMIC DNA]</scope>
    <source>
        <strain evidence="7 8">BS-1</strain>
    </source>
</reference>
<protein>
    <submittedName>
        <fullName evidence="7">L-arabinose transporter permease protein</fullName>
    </submittedName>
</protein>
<dbReference type="Proteomes" id="UP000297714">
    <property type="component" value="Unassembled WGS sequence"/>
</dbReference>
<feature type="transmembrane region" description="Helical" evidence="6">
    <location>
        <begin position="192"/>
        <end position="214"/>
    </location>
</feature>
<feature type="transmembrane region" description="Helical" evidence="6">
    <location>
        <begin position="93"/>
        <end position="112"/>
    </location>
</feature>
<comment type="subcellular location">
    <subcellularLocation>
        <location evidence="1">Cell membrane</location>
        <topology evidence="1">Multi-pass membrane protein</topology>
    </subcellularLocation>
</comment>
<keyword evidence="4 6" id="KW-1133">Transmembrane helix</keyword>
<evidence type="ECO:0000256" key="4">
    <source>
        <dbReference type="ARBA" id="ARBA00022989"/>
    </source>
</evidence>
<evidence type="ECO:0000256" key="2">
    <source>
        <dbReference type="ARBA" id="ARBA00022475"/>
    </source>
</evidence>
<evidence type="ECO:0000256" key="1">
    <source>
        <dbReference type="ARBA" id="ARBA00004651"/>
    </source>
</evidence>
<keyword evidence="3 6" id="KW-0812">Transmembrane</keyword>
<dbReference type="OrthoDB" id="9792579at2"/>
<accession>A0A4Z0Y8N3</accession>
<dbReference type="EMBL" id="SRMQ01000013">
    <property type="protein sequence ID" value="TGJ75631.1"/>
    <property type="molecule type" value="Genomic_DNA"/>
</dbReference>
<name>A0A4Z0Y8N3_9FIRM</name>
<dbReference type="CDD" id="cd06580">
    <property type="entry name" value="TM_PBP1_transp_TpRbsC_like"/>
    <property type="match status" value="1"/>
</dbReference>
<evidence type="ECO:0000256" key="5">
    <source>
        <dbReference type="ARBA" id="ARBA00023136"/>
    </source>
</evidence>
<dbReference type="RefSeq" id="WP_135660784.1">
    <property type="nucleotide sequence ID" value="NZ_JAJUFJ010000013.1"/>
</dbReference>
<evidence type="ECO:0000256" key="3">
    <source>
        <dbReference type="ARBA" id="ARBA00022692"/>
    </source>
</evidence>
<gene>
    <name evidence="7" type="ORF">CAGA_22360</name>
</gene>
<keyword evidence="8" id="KW-1185">Reference proteome</keyword>
<feature type="transmembrane region" description="Helical" evidence="6">
    <location>
        <begin position="243"/>
        <end position="263"/>
    </location>
</feature>
<sequence length="306" mass="31810">MLSKILLLIGITMMYSTPLVFGALGGVISERSGVVNIGIEGMMTVGAFAAAAVSYFTGNPWLGLLAAGAAGGAIALLHAIASVTFKADQTISGIAINFIGPGLALFFCRLMFSKATMTPPAKTLPKIFGEDFFQGSPAGNLNVDVTVVLALVCAAVMWYFLYKTKWGLRVLSVGEHPAAADTLGINVSRTRYLCVLVSGVLAGFGGASMTLAIISQFTPTAISGQGFIALAAVIFGKWTPFGAYGACLLFGFAQALTIVLGGGDYAVPSQILAMLPYVLTIIVLIFFVGRSVAPKADGVPYEKGQR</sequence>
<keyword evidence="2" id="KW-1003">Cell membrane</keyword>
<keyword evidence="5 6" id="KW-0472">Membrane</keyword>
<dbReference type="PANTHER" id="PTHR43370:SF1">
    <property type="entry name" value="GUANOSINE ABC TRANSPORTER PERMEASE PROTEIN NUPQ"/>
    <property type="match status" value="1"/>
</dbReference>
<dbReference type="Pfam" id="PF02653">
    <property type="entry name" value="BPD_transp_2"/>
    <property type="match status" value="1"/>
</dbReference>
<dbReference type="PANTHER" id="PTHR43370">
    <property type="entry name" value="SUGAR ABC TRANSPORTER INTEGRAL MEMBRANE PROTEIN-RELATED"/>
    <property type="match status" value="1"/>
</dbReference>
<dbReference type="InterPro" id="IPR001851">
    <property type="entry name" value="ABC_transp_permease"/>
</dbReference>
<dbReference type="AlphaFoldDB" id="A0A4Z0Y8N3"/>
<feature type="transmembrane region" description="Helical" evidence="6">
    <location>
        <begin position="6"/>
        <end position="27"/>
    </location>
</feature>
<feature type="transmembrane region" description="Helical" evidence="6">
    <location>
        <begin position="61"/>
        <end position="81"/>
    </location>
</feature>
<evidence type="ECO:0000256" key="6">
    <source>
        <dbReference type="SAM" id="Phobius"/>
    </source>
</evidence>
<evidence type="ECO:0000313" key="8">
    <source>
        <dbReference type="Proteomes" id="UP000297714"/>
    </source>
</evidence>
<organism evidence="7 8">
    <name type="scientific">Caproiciproducens galactitolivorans</name>
    <dbReference type="NCBI Taxonomy" id="642589"/>
    <lineage>
        <taxon>Bacteria</taxon>
        <taxon>Bacillati</taxon>
        <taxon>Bacillota</taxon>
        <taxon>Clostridia</taxon>
        <taxon>Eubacteriales</taxon>
        <taxon>Acutalibacteraceae</taxon>
        <taxon>Caproiciproducens</taxon>
    </lineage>
</organism>
<dbReference type="GO" id="GO:0005886">
    <property type="term" value="C:plasma membrane"/>
    <property type="evidence" value="ECO:0007669"/>
    <property type="project" value="UniProtKB-SubCell"/>
</dbReference>
<dbReference type="GO" id="GO:0022857">
    <property type="term" value="F:transmembrane transporter activity"/>
    <property type="evidence" value="ECO:0007669"/>
    <property type="project" value="InterPro"/>
</dbReference>